<dbReference type="PROSITE" id="PS50096">
    <property type="entry name" value="IQ"/>
    <property type="match status" value="1"/>
</dbReference>
<protein>
    <submittedName>
        <fullName evidence="1">IQ domain-containing protein K</fullName>
    </submittedName>
</protein>
<dbReference type="Proteomes" id="UP000250275">
    <property type="component" value="Unassembled WGS sequence"/>
</dbReference>
<proteinExistence type="predicted"/>
<accession>A0A310SUD9</accession>
<dbReference type="PANTHER" id="PTHR34927">
    <property type="entry name" value="IQ DOMAIN-CONTAINING PROTEIN K"/>
    <property type="match status" value="1"/>
</dbReference>
<dbReference type="Pfam" id="PF00612">
    <property type="entry name" value="IQ"/>
    <property type="match status" value="1"/>
</dbReference>
<dbReference type="InterPro" id="IPR000048">
    <property type="entry name" value="IQ_motif_EF-hand-BS"/>
</dbReference>
<dbReference type="InterPro" id="IPR043408">
    <property type="entry name" value="IQCK"/>
</dbReference>
<dbReference type="AlphaFoldDB" id="A0A310SUD9"/>
<keyword evidence="2" id="KW-1185">Reference proteome</keyword>
<gene>
    <name evidence="1" type="ORF">WN48_05295</name>
</gene>
<evidence type="ECO:0000313" key="2">
    <source>
        <dbReference type="Proteomes" id="UP000250275"/>
    </source>
</evidence>
<reference evidence="1 2" key="1">
    <citation type="submission" date="2015-07" db="EMBL/GenBank/DDBJ databases">
        <title>The genome of Eufriesea mexicana.</title>
        <authorList>
            <person name="Pan H."/>
            <person name="Kapheim K."/>
        </authorList>
    </citation>
    <scope>NUCLEOTIDE SEQUENCE [LARGE SCALE GENOMIC DNA]</scope>
    <source>
        <strain evidence="1">0111107269</strain>
        <tissue evidence="1">Whole body</tissue>
    </source>
</reference>
<sequence length="300" mass="33328">MENIIQKKDDLLPSNYLDNKIFGLLVPALEETLIEASKQNVLRVQKCRFNGLDYIAEILWNRNPRRSKIFLSPLNVFEIPSFKEYLRLHPRPYYPKSWLWSEDEAALYIQRYVRGWLVRKCSDVQEMRQFWKRATKEEVDWSAGGKNSTYQQEGSECLVHGLLRRPAVALRGIPEMGKRNEMQGDGQKEGGSCTQCIHTSQVTMFKTVSASDLESDGPSLLFAGLLAVALAAPSPVPAPTPAPAPAPAPLSNAALITAPLAGPALLSNIGAPLLYSSYPAPLPLASYAPSAPYIYKSYVY</sequence>
<dbReference type="EMBL" id="KQ760382">
    <property type="protein sequence ID" value="OAD60733.1"/>
    <property type="molecule type" value="Genomic_DNA"/>
</dbReference>
<dbReference type="OrthoDB" id="2155538at2759"/>
<dbReference type="PANTHER" id="PTHR34927:SF1">
    <property type="entry name" value="IQ DOMAIN-CONTAINING PROTEIN K"/>
    <property type="match status" value="1"/>
</dbReference>
<evidence type="ECO:0000313" key="1">
    <source>
        <dbReference type="EMBL" id="OAD60733.1"/>
    </source>
</evidence>
<name>A0A310SUD9_9HYME</name>
<organism evidence="1 2">
    <name type="scientific">Eufriesea mexicana</name>
    <dbReference type="NCBI Taxonomy" id="516756"/>
    <lineage>
        <taxon>Eukaryota</taxon>
        <taxon>Metazoa</taxon>
        <taxon>Ecdysozoa</taxon>
        <taxon>Arthropoda</taxon>
        <taxon>Hexapoda</taxon>
        <taxon>Insecta</taxon>
        <taxon>Pterygota</taxon>
        <taxon>Neoptera</taxon>
        <taxon>Endopterygota</taxon>
        <taxon>Hymenoptera</taxon>
        <taxon>Apocrita</taxon>
        <taxon>Aculeata</taxon>
        <taxon>Apoidea</taxon>
        <taxon>Anthophila</taxon>
        <taxon>Apidae</taxon>
        <taxon>Eufriesea</taxon>
    </lineage>
</organism>
<dbReference type="CDD" id="cd22969">
    <property type="entry name" value="DD_IQCK"/>
    <property type="match status" value="1"/>
</dbReference>